<feature type="transmembrane region" description="Helical" evidence="6">
    <location>
        <begin position="489"/>
        <end position="512"/>
    </location>
</feature>
<dbReference type="InterPro" id="IPR007632">
    <property type="entry name" value="Anoctamin"/>
</dbReference>
<evidence type="ECO:0000256" key="3">
    <source>
        <dbReference type="ARBA" id="ARBA00022989"/>
    </source>
</evidence>
<feature type="transmembrane region" description="Helical" evidence="6">
    <location>
        <begin position="803"/>
        <end position="827"/>
    </location>
</feature>
<feature type="transmembrane region" description="Helical" evidence="6">
    <location>
        <begin position="687"/>
        <end position="710"/>
    </location>
</feature>
<feature type="transmembrane region" description="Helical" evidence="6">
    <location>
        <begin position="601"/>
        <end position="624"/>
    </location>
</feature>
<protein>
    <recommendedName>
        <fullName evidence="7">Anoctamin transmembrane domain-containing protein</fullName>
    </recommendedName>
</protein>
<feature type="compositionally biased region" description="Basic and acidic residues" evidence="5">
    <location>
        <begin position="1134"/>
        <end position="1148"/>
    </location>
</feature>
<evidence type="ECO:0000256" key="4">
    <source>
        <dbReference type="ARBA" id="ARBA00023136"/>
    </source>
</evidence>
<feature type="transmembrane region" description="Helical" evidence="6">
    <location>
        <begin position="938"/>
        <end position="957"/>
    </location>
</feature>
<evidence type="ECO:0000256" key="2">
    <source>
        <dbReference type="ARBA" id="ARBA00022692"/>
    </source>
</evidence>
<keyword evidence="10" id="KW-1185">Reference proteome</keyword>
<dbReference type="GeneID" id="17311623"/>
<reference evidence="10" key="2">
    <citation type="submission" date="2012-11" db="EMBL/GenBank/DDBJ databases">
        <authorList>
            <person name="Kuo A."/>
            <person name="Curtis B.A."/>
            <person name="Tanifuji G."/>
            <person name="Burki F."/>
            <person name="Gruber A."/>
            <person name="Irimia M."/>
            <person name="Maruyama S."/>
            <person name="Arias M.C."/>
            <person name="Ball S.G."/>
            <person name="Gile G.H."/>
            <person name="Hirakawa Y."/>
            <person name="Hopkins J.F."/>
            <person name="Rensing S.A."/>
            <person name="Schmutz J."/>
            <person name="Symeonidi A."/>
            <person name="Elias M."/>
            <person name="Eveleigh R.J."/>
            <person name="Herman E.K."/>
            <person name="Klute M.J."/>
            <person name="Nakayama T."/>
            <person name="Obornik M."/>
            <person name="Reyes-Prieto A."/>
            <person name="Armbrust E.V."/>
            <person name="Aves S.J."/>
            <person name="Beiko R.G."/>
            <person name="Coutinho P."/>
            <person name="Dacks J.B."/>
            <person name="Durnford D.G."/>
            <person name="Fast N.M."/>
            <person name="Green B.R."/>
            <person name="Grisdale C."/>
            <person name="Hempe F."/>
            <person name="Henrissat B."/>
            <person name="Hoppner M.P."/>
            <person name="Ishida K.-I."/>
            <person name="Kim E."/>
            <person name="Koreny L."/>
            <person name="Kroth P.G."/>
            <person name="Liu Y."/>
            <person name="Malik S.-B."/>
            <person name="Maier U.G."/>
            <person name="McRose D."/>
            <person name="Mock T."/>
            <person name="Neilson J.A."/>
            <person name="Onodera N.T."/>
            <person name="Poole A.M."/>
            <person name="Pritham E.J."/>
            <person name="Richards T.A."/>
            <person name="Rocap G."/>
            <person name="Roy S.W."/>
            <person name="Sarai C."/>
            <person name="Schaack S."/>
            <person name="Shirato S."/>
            <person name="Slamovits C.H."/>
            <person name="Spencer D.F."/>
            <person name="Suzuki S."/>
            <person name="Worden A.Z."/>
            <person name="Zauner S."/>
            <person name="Barry K."/>
            <person name="Bell C."/>
            <person name="Bharti A.K."/>
            <person name="Crow J.A."/>
            <person name="Grimwood J."/>
            <person name="Kramer R."/>
            <person name="Lindquist E."/>
            <person name="Lucas S."/>
            <person name="Salamov A."/>
            <person name="McFadden G.I."/>
            <person name="Lane C.E."/>
            <person name="Keeling P.J."/>
            <person name="Gray M.W."/>
            <person name="Grigoriev I.V."/>
            <person name="Archibald J.M."/>
        </authorList>
    </citation>
    <scope>NUCLEOTIDE SEQUENCE</scope>
    <source>
        <strain evidence="10">CCMP2712</strain>
    </source>
</reference>
<evidence type="ECO:0000313" key="10">
    <source>
        <dbReference type="Proteomes" id="UP000011087"/>
    </source>
</evidence>
<dbReference type="RefSeq" id="XP_005841699.1">
    <property type="nucleotide sequence ID" value="XM_005841642.1"/>
</dbReference>
<reference evidence="8 10" key="1">
    <citation type="journal article" date="2012" name="Nature">
        <title>Algal genomes reveal evolutionary mosaicism and the fate of nucleomorphs.</title>
        <authorList>
            <consortium name="DOE Joint Genome Institute"/>
            <person name="Curtis B.A."/>
            <person name="Tanifuji G."/>
            <person name="Burki F."/>
            <person name="Gruber A."/>
            <person name="Irimia M."/>
            <person name="Maruyama S."/>
            <person name="Arias M.C."/>
            <person name="Ball S.G."/>
            <person name="Gile G.H."/>
            <person name="Hirakawa Y."/>
            <person name="Hopkins J.F."/>
            <person name="Kuo A."/>
            <person name="Rensing S.A."/>
            <person name="Schmutz J."/>
            <person name="Symeonidi A."/>
            <person name="Elias M."/>
            <person name="Eveleigh R.J."/>
            <person name="Herman E.K."/>
            <person name="Klute M.J."/>
            <person name="Nakayama T."/>
            <person name="Obornik M."/>
            <person name="Reyes-Prieto A."/>
            <person name="Armbrust E.V."/>
            <person name="Aves S.J."/>
            <person name="Beiko R.G."/>
            <person name="Coutinho P."/>
            <person name="Dacks J.B."/>
            <person name="Durnford D.G."/>
            <person name="Fast N.M."/>
            <person name="Green B.R."/>
            <person name="Grisdale C.J."/>
            <person name="Hempel F."/>
            <person name="Henrissat B."/>
            <person name="Hoppner M.P."/>
            <person name="Ishida K."/>
            <person name="Kim E."/>
            <person name="Koreny L."/>
            <person name="Kroth P.G."/>
            <person name="Liu Y."/>
            <person name="Malik S.B."/>
            <person name="Maier U.G."/>
            <person name="McRose D."/>
            <person name="Mock T."/>
            <person name="Neilson J.A."/>
            <person name="Onodera N.T."/>
            <person name="Poole A.M."/>
            <person name="Pritham E.J."/>
            <person name="Richards T.A."/>
            <person name="Rocap G."/>
            <person name="Roy S.W."/>
            <person name="Sarai C."/>
            <person name="Schaack S."/>
            <person name="Shirato S."/>
            <person name="Slamovits C.H."/>
            <person name="Spencer D.F."/>
            <person name="Suzuki S."/>
            <person name="Worden A.Z."/>
            <person name="Zauner S."/>
            <person name="Barry K."/>
            <person name="Bell C."/>
            <person name="Bharti A.K."/>
            <person name="Crow J.A."/>
            <person name="Grimwood J."/>
            <person name="Kramer R."/>
            <person name="Lindquist E."/>
            <person name="Lucas S."/>
            <person name="Salamov A."/>
            <person name="McFadden G.I."/>
            <person name="Lane C.E."/>
            <person name="Keeling P.J."/>
            <person name="Gray M.W."/>
            <person name="Grigoriev I.V."/>
            <person name="Archibald J.M."/>
        </authorList>
    </citation>
    <scope>NUCLEOTIDE SEQUENCE</scope>
    <source>
        <strain evidence="8 10">CCMP2712</strain>
    </source>
</reference>
<feature type="domain" description="Anoctamin transmembrane" evidence="7">
    <location>
        <begin position="481"/>
        <end position="1067"/>
    </location>
</feature>
<dbReference type="InterPro" id="IPR049452">
    <property type="entry name" value="Anoctamin_TM"/>
</dbReference>
<sequence length="1167" mass="134942">MEERELPGSRGLLDKEGLPVGTLDDRYELVIVIPLEDYYSDKGEFGKIERRVLQARLLQELRALNVIVKVVKSKSGDKLFYLIRAPTYDEWSQKVWIPFEHAQSDIEEHIPSVRRRVFGEKCVNCVRDKFLDVLGIPLAEISAEEEELGEQGRVIHQVQVLMGFYDYWADKLKINYLTREFEEGFRNFYLPYEFDQKSRYKSEGEHNIAFEDPLTSMDDLEKEVASNGTLRNIAEQIITDYKKDGTWIDRTRRMDTEYLINPNKISPKCKWDFEGQTARVKVQIKQEKILKRYQECNEIRMVNGKEKKQVPGHVTNMETNVTQYDLYVKRHKKQGLFKDGISRIPLPKDKWVQLQVLQNLMRATSIRVDLLMRVVQEACKRSLSKKKKKAKTAAAVATKTVKVKTQKVKQEDLHFESAESAESTVDIDLSDMINLKLISTVFPLHQENARLWLKENWAVVPLPRMLKSSNFWLCRAPLHHIRDYFGEEVAFYFAWVGVYTRFLYIAAFVGLAVNMYSFVAPDGRALNDYLGVPFYCVFMSVWAIAFIQYWNKYEAELLHVWGLKEFEHDEQPRKEFKGERRLDPYTDLYELHREKGKMWEWVSILFYLVSVAVCIVFGLSLLASQGVIRTFGGKINPSDGAAQIVWFYGSIGVISALGIMLMDEIYSRVVVWLTKKENHKTMEDYNNALAVKLLSFFLLSANITLFHTAFAGTACKPRDYKDLQTIQRDCTGIRSEAYNSQYVIPSAVRPWDLLTGSLSFSNESSSQFANGTQVANIPNPCWKKSMQNIDYCQLGTNMMLLGIQLAIIFGYWQGLSMFIEIIWPLWIRKQKRNQEFRTMLKQGLVSMQDKHTWHKDREVSESPAGLELDLGQQNLVFLYVKLVVQFGYVTFFVSSFPIAPCFALVNNILQLRVDAFKLVKILQRPEPRKVKGIGVFRLYISLTAYAAVITNAALLGLTSSSMGQVFDAFGIRVGAHLQEPWRYNVCSQGARVRYSTSSIEFVEGVCLPLLSVFKNFENGFEFGEYPYEQQYNFMWGMGIMEHGVILLMLTLGMVLAKSTMILDNEIKGQARWLEEKIRSKAYNVDVEQRLQRGRYSHPELKNLICNKKWISWELSRARLESDYNSKTGILKAGEMMKSDKKEAQEQESVRIITTQSAQQSRKSKKAR</sequence>
<dbReference type="PANTHER" id="PTHR12308:SF73">
    <property type="entry name" value="ANOCTAMIN"/>
    <property type="match status" value="1"/>
</dbReference>
<dbReference type="Proteomes" id="UP000011087">
    <property type="component" value="Unassembled WGS sequence"/>
</dbReference>
<evidence type="ECO:0000313" key="9">
    <source>
        <dbReference type="EnsemblProtists" id="EKX54719"/>
    </source>
</evidence>
<name>L1K2B1_GUITC</name>
<evidence type="ECO:0000256" key="5">
    <source>
        <dbReference type="SAM" id="MobiDB-lite"/>
    </source>
</evidence>
<comment type="subcellular location">
    <subcellularLocation>
        <location evidence="1">Membrane</location>
        <topology evidence="1">Multi-pass membrane protein</topology>
    </subcellularLocation>
</comment>
<accession>L1K2B1</accession>
<organism evidence="8">
    <name type="scientific">Guillardia theta (strain CCMP2712)</name>
    <name type="common">Cryptophyte</name>
    <dbReference type="NCBI Taxonomy" id="905079"/>
    <lineage>
        <taxon>Eukaryota</taxon>
        <taxon>Cryptophyceae</taxon>
        <taxon>Pyrenomonadales</taxon>
        <taxon>Geminigeraceae</taxon>
        <taxon>Guillardia</taxon>
    </lineage>
</organism>
<evidence type="ECO:0000313" key="8">
    <source>
        <dbReference type="EMBL" id="EKX54719.1"/>
    </source>
</evidence>
<reference evidence="9" key="3">
    <citation type="submission" date="2015-06" db="UniProtKB">
        <authorList>
            <consortium name="EnsemblProtists"/>
        </authorList>
    </citation>
    <scope>IDENTIFICATION</scope>
</reference>
<dbReference type="eggNOG" id="KOG2514">
    <property type="taxonomic scope" value="Eukaryota"/>
</dbReference>
<dbReference type="AlphaFoldDB" id="L1K2B1"/>
<keyword evidence="4 6" id="KW-0472">Membrane</keyword>
<dbReference type="PaxDb" id="55529-EKX54719"/>
<dbReference type="Pfam" id="PF04547">
    <property type="entry name" value="Anoctamin"/>
    <property type="match status" value="1"/>
</dbReference>
<evidence type="ECO:0000256" key="6">
    <source>
        <dbReference type="SAM" id="Phobius"/>
    </source>
</evidence>
<evidence type="ECO:0000256" key="1">
    <source>
        <dbReference type="ARBA" id="ARBA00004141"/>
    </source>
</evidence>
<evidence type="ECO:0000259" key="7">
    <source>
        <dbReference type="Pfam" id="PF04547"/>
    </source>
</evidence>
<keyword evidence="3 6" id="KW-1133">Transmembrane helix</keyword>
<dbReference type="GO" id="GO:0016020">
    <property type="term" value="C:membrane"/>
    <property type="evidence" value="ECO:0007669"/>
    <property type="project" value="UniProtKB-SubCell"/>
</dbReference>
<feature type="transmembrane region" description="Helical" evidence="6">
    <location>
        <begin position="1033"/>
        <end position="1056"/>
    </location>
</feature>
<feature type="region of interest" description="Disordered" evidence="5">
    <location>
        <begin position="1134"/>
        <end position="1167"/>
    </location>
</feature>
<gene>
    <name evidence="8" type="ORF">GUITHDRAFT_99375</name>
</gene>
<dbReference type="EnsemblProtists" id="EKX54719">
    <property type="protein sequence ID" value="EKX54719"/>
    <property type="gene ID" value="GUITHDRAFT_99375"/>
</dbReference>
<dbReference type="EMBL" id="JH992966">
    <property type="protein sequence ID" value="EKX54719.1"/>
    <property type="molecule type" value="Genomic_DNA"/>
</dbReference>
<dbReference type="KEGG" id="gtt:GUITHDRAFT_99375"/>
<feature type="transmembrane region" description="Helical" evidence="6">
    <location>
        <begin position="644"/>
        <end position="666"/>
    </location>
</feature>
<dbReference type="HOGENOM" id="CLU_274585_0_0_1"/>
<dbReference type="OrthoDB" id="296386at2759"/>
<dbReference type="GO" id="GO:0005254">
    <property type="term" value="F:chloride channel activity"/>
    <property type="evidence" value="ECO:0007669"/>
    <property type="project" value="TreeGrafter"/>
</dbReference>
<dbReference type="PANTHER" id="PTHR12308">
    <property type="entry name" value="ANOCTAMIN"/>
    <property type="match status" value="1"/>
</dbReference>
<feature type="transmembrane region" description="Helical" evidence="6">
    <location>
        <begin position="532"/>
        <end position="550"/>
    </location>
</feature>
<feature type="compositionally biased region" description="Polar residues" evidence="5">
    <location>
        <begin position="1151"/>
        <end position="1160"/>
    </location>
</feature>
<proteinExistence type="predicted"/>
<keyword evidence="2 6" id="KW-0812">Transmembrane</keyword>